<sequence>MYFFVFSTFSLCKKINFFTPNRLNIFKISKIQKLLKLKNFNHKKENRKKLILCNLNMILKK</sequence>
<evidence type="ECO:0000313" key="2">
    <source>
        <dbReference type="Proteomes" id="UP000220509"/>
    </source>
</evidence>
<keyword evidence="2" id="KW-1185">Reference proteome</keyword>
<protein>
    <submittedName>
        <fullName evidence="1">Uncharacterized protein</fullName>
    </submittedName>
</protein>
<organism evidence="1 2">
    <name type="scientific">New Jersey aster yellows phytoplasma</name>
    <dbReference type="NCBI Taxonomy" id="270520"/>
    <lineage>
        <taxon>Bacteria</taxon>
        <taxon>Bacillati</taxon>
        <taxon>Mycoplasmatota</taxon>
        <taxon>Mollicutes</taxon>
        <taxon>Acholeplasmatales</taxon>
        <taxon>Acholeplasmataceae</taxon>
        <taxon>Candidatus Phytoplasma</taxon>
        <taxon>16SrI (Aster yellows group)</taxon>
    </lineage>
</organism>
<proteinExistence type="predicted"/>
<accession>A0ABX4K0X1</accession>
<comment type="caution">
    <text evidence="1">The sequence shown here is derived from an EMBL/GenBank/DDBJ whole genome shotgun (WGS) entry which is preliminary data.</text>
</comment>
<dbReference type="EMBL" id="MAPF01000002">
    <property type="protein sequence ID" value="PEH36454.1"/>
    <property type="molecule type" value="Genomic_DNA"/>
</dbReference>
<reference evidence="1" key="1">
    <citation type="submission" date="2017-05" db="EMBL/GenBank/DDBJ databases">
        <title>Genome sequence of Ca. P. asteris strain NJAY.</title>
        <authorList>
            <person name="Lee I.-M."/>
            <person name="Gundersen-Rindal D."/>
            <person name="Sparks M."/>
        </authorList>
    </citation>
    <scope>NUCLEOTIDE SEQUENCE [LARGE SCALE GENOMIC DNA]</scope>
    <source>
        <strain evidence="1">NJAY</strain>
    </source>
</reference>
<dbReference type="Proteomes" id="UP000220509">
    <property type="component" value="Unassembled WGS sequence"/>
</dbReference>
<name>A0ABX4K0X1_9MOLU</name>
<evidence type="ECO:0000313" key="1">
    <source>
        <dbReference type="EMBL" id="PEH36454.1"/>
    </source>
</evidence>
<gene>
    <name evidence="1" type="ORF">BBA70_00060</name>
</gene>